<protein>
    <submittedName>
        <fullName evidence="1">Uncharacterized protein</fullName>
    </submittedName>
</protein>
<accession>A0AAV5RIF6</accession>
<dbReference type="Proteomes" id="UP001362899">
    <property type="component" value="Unassembled WGS sequence"/>
</dbReference>
<evidence type="ECO:0000313" key="2">
    <source>
        <dbReference type="Proteomes" id="UP001362899"/>
    </source>
</evidence>
<organism evidence="1 2">
    <name type="scientific">Starmerella bacillaris</name>
    <name type="common">Yeast</name>
    <name type="synonym">Candida zemplinina</name>
    <dbReference type="NCBI Taxonomy" id="1247836"/>
    <lineage>
        <taxon>Eukaryota</taxon>
        <taxon>Fungi</taxon>
        <taxon>Dikarya</taxon>
        <taxon>Ascomycota</taxon>
        <taxon>Saccharomycotina</taxon>
        <taxon>Dipodascomycetes</taxon>
        <taxon>Dipodascales</taxon>
        <taxon>Trichomonascaceae</taxon>
        <taxon>Starmerella</taxon>
    </lineage>
</organism>
<dbReference type="EMBL" id="BTGC01000003">
    <property type="protein sequence ID" value="GMM50533.1"/>
    <property type="molecule type" value="Genomic_DNA"/>
</dbReference>
<proteinExistence type="predicted"/>
<evidence type="ECO:0000313" key="1">
    <source>
        <dbReference type="EMBL" id="GMM50533.1"/>
    </source>
</evidence>
<reference evidence="1 2" key="1">
    <citation type="journal article" date="2023" name="Elife">
        <title>Identification of key yeast species and microbe-microbe interactions impacting larval growth of Drosophila in the wild.</title>
        <authorList>
            <person name="Mure A."/>
            <person name="Sugiura Y."/>
            <person name="Maeda R."/>
            <person name="Honda K."/>
            <person name="Sakurai N."/>
            <person name="Takahashi Y."/>
            <person name="Watada M."/>
            <person name="Katoh T."/>
            <person name="Gotoh A."/>
            <person name="Gotoh Y."/>
            <person name="Taniguchi I."/>
            <person name="Nakamura K."/>
            <person name="Hayashi T."/>
            <person name="Katayama T."/>
            <person name="Uemura T."/>
            <person name="Hattori Y."/>
        </authorList>
    </citation>
    <scope>NUCLEOTIDE SEQUENCE [LARGE SCALE GENOMIC DNA]</scope>
    <source>
        <strain evidence="1 2">SB-73</strain>
    </source>
</reference>
<dbReference type="AlphaFoldDB" id="A0AAV5RIF6"/>
<sequence>MSMLRRLNVEPLDTEFIPYKIYESETPVAFGLPEIPILFAKVAWDVNGVWITSDGLYLWTTNSEQSFGAVYDVDDLKIDFANKQIFIDSQIIQLGPGQPEEVASALNRCKKLFVLDDPGIDIAVPYEYEKGEADDLGEVNLIESLGSAPTLAQGSAVPLKRRRPS</sequence>
<keyword evidence="2" id="KW-1185">Reference proteome</keyword>
<gene>
    <name evidence="1" type="ORF">DASB73_014910</name>
</gene>
<comment type="caution">
    <text evidence="1">The sequence shown here is derived from an EMBL/GenBank/DDBJ whole genome shotgun (WGS) entry which is preliminary data.</text>
</comment>
<name>A0AAV5RIF6_STABA</name>